<dbReference type="Proteomes" id="UP000540412">
    <property type="component" value="Unassembled WGS sequence"/>
</dbReference>
<keyword evidence="2" id="KW-0813">Transport</keyword>
<evidence type="ECO:0000256" key="4">
    <source>
        <dbReference type="ARBA" id="ARBA00022989"/>
    </source>
</evidence>
<feature type="transmembrane region" description="Helical" evidence="6">
    <location>
        <begin position="363"/>
        <end position="382"/>
    </location>
</feature>
<evidence type="ECO:0000256" key="3">
    <source>
        <dbReference type="ARBA" id="ARBA00022692"/>
    </source>
</evidence>
<dbReference type="AlphaFoldDB" id="A0A7W9PHM9"/>
<feature type="transmembrane region" description="Helical" evidence="6">
    <location>
        <begin position="238"/>
        <end position="255"/>
    </location>
</feature>
<organism evidence="8 9">
    <name type="scientific">Nocardia transvalensis</name>
    <dbReference type="NCBI Taxonomy" id="37333"/>
    <lineage>
        <taxon>Bacteria</taxon>
        <taxon>Bacillati</taxon>
        <taxon>Actinomycetota</taxon>
        <taxon>Actinomycetes</taxon>
        <taxon>Mycobacteriales</taxon>
        <taxon>Nocardiaceae</taxon>
        <taxon>Nocardia</taxon>
    </lineage>
</organism>
<protein>
    <submittedName>
        <fullName evidence="8">MFS family permease</fullName>
    </submittedName>
</protein>
<dbReference type="Gene3D" id="1.20.1250.20">
    <property type="entry name" value="MFS general substrate transporter like domains"/>
    <property type="match status" value="1"/>
</dbReference>
<dbReference type="PANTHER" id="PTHR23501:SF191">
    <property type="entry name" value="VACUOLAR BASIC AMINO ACID TRANSPORTER 4"/>
    <property type="match status" value="1"/>
</dbReference>
<feature type="transmembrane region" description="Helical" evidence="6">
    <location>
        <begin position="179"/>
        <end position="199"/>
    </location>
</feature>
<evidence type="ECO:0000256" key="1">
    <source>
        <dbReference type="ARBA" id="ARBA00004429"/>
    </source>
</evidence>
<feature type="transmembrane region" description="Helical" evidence="6">
    <location>
        <begin position="435"/>
        <end position="452"/>
    </location>
</feature>
<feature type="transmembrane region" description="Helical" evidence="6">
    <location>
        <begin position="275"/>
        <end position="297"/>
    </location>
</feature>
<feature type="transmembrane region" description="Helical" evidence="6">
    <location>
        <begin position="22"/>
        <end position="52"/>
    </location>
</feature>
<evidence type="ECO:0000256" key="6">
    <source>
        <dbReference type="SAM" id="Phobius"/>
    </source>
</evidence>
<feature type="transmembrane region" description="Helical" evidence="6">
    <location>
        <begin position="117"/>
        <end position="135"/>
    </location>
</feature>
<keyword evidence="9" id="KW-1185">Reference proteome</keyword>
<comment type="caution">
    <text evidence="8">The sequence shown here is derived from an EMBL/GenBank/DDBJ whole genome shotgun (WGS) entry which is preliminary data.</text>
</comment>
<evidence type="ECO:0000256" key="5">
    <source>
        <dbReference type="ARBA" id="ARBA00023136"/>
    </source>
</evidence>
<dbReference type="EMBL" id="JACHIT010000002">
    <property type="protein sequence ID" value="MBB5915809.1"/>
    <property type="molecule type" value="Genomic_DNA"/>
</dbReference>
<feature type="domain" description="Major facilitator superfamily (MFS) profile" evidence="7">
    <location>
        <begin position="22"/>
        <end position="460"/>
    </location>
</feature>
<sequence length="472" mass="49516">MTAVLTRFARNRPASDGFDRRLLVPMILSSVLNPINSSIIAVSLVPIGIAFGAPPAETAWLVSALYLATAIGQPVVGRLVDLYGPRRLFLTGAALTLIAGILGMVAPALWVLVVARVILGFGTCAGYPASMYLIRRESERTGQDSPSGVLTALAVSAQTIAVVGPTLGGLLIHVGGWRATFAVNIPLALTCLVIGWVRLPKTAAAPGGTLSGIDLPGIALFSGMLVSLLLFLMNPQVSHWYLPVIGLALATALVLRELRVAQPFLDVRVLGGNPALLATYLRMLLTALVGYCFLYGFTQWMEEDRGLSAAAAGLVLLPMPVIAIAVSAITGRRKEIRGKLIAGGIGQLVVGALLFTMHATVAIWLLLAAAFVMGIPQGLNNLANQNAVYYQADPDRIASSAGLLRTFMYLGAIGSAAASGAFLTPGSGADGLHHLAIFMVVAAGLFLIMSLLDRSLRRVRSDTPDRRPAGGR</sequence>
<dbReference type="PANTHER" id="PTHR23501">
    <property type="entry name" value="MAJOR FACILITATOR SUPERFAMILY"/>
    <property type="match status" value="1"/>
</dbReference>
<feature type="transmembrane region" description="Helical" evidence="6">
    <location>
        <begin position="58"/>
        <end position="76"/>
    </location>
</feature>
<feature type="transmembrane region" description="Helical" evidence="6">
    <location>
        <begin position="211"/>
        <end position="232"/>
    </location>
</feature>
<comment type="subcellular location">
    <subcellularLocation>
        <location evidence="1">Cell inner membrane</location>
        <topology evidence="1">Multi-pass membrane protein</topology>
    </subcellularLocation>
</comment>
<dbReference type="InterPro" id="IPR036259">
    <property type="entry name" value="MFS_trans_sf"/>
</dbReference>
<keyword evidence="4 6" id="KW-1133">Transmembrane helix</keyword>
<feature type="transmembrane region" description="Helical" evidence="6">
    <location>
        <begin position="147"/>
        <end position="173"/>
    </location>
</feature>
<dbReference type="PROSITE" id="PS50850">
    <property type="entry name" value="MFS"/>
    <property type="match status" value="1"/>
</dbReference>
<feature type="transmembrane region" description="Helical" evidence="6">
    <location>
        <begin position="88"/>
        <end position="111"/>
    </location>
</feature>
<evidence type="ECO:0000313" key="8">
    <source>
        <dbReference type="EMBL" id="MBB5915809.1"/>
    </source>
</evidence>
<gene>
    <name evidence="8" type="ORF">BJY24_004721</name>
</gene>
<name>A0A7W9PHM9_9NOCA</name>
<evidence type="ECO:0000259" key="7">
    <source>
        <dbReference type="PROSITE" id="PS50850"/>
    </source>
</evidence>
<feature type="transmembrane region" description="Helical" evidence="6">
    <location>
        <begin position="340"/>
        <end position="357"/>
    </location>
</feature>
<dbReference type="GO" id="GO:0022857">
    <property type="term" value="F:transmembrane transporter activity"/>
    <property type="evidence" value="ECO:0007669"/>
    <property type="project" value="InterPro"/>
</dbReference>
<reference evidence="8 9" key="1">
    <citation type="submission" date="2020-08" db="EMBL/GenBank/DDBJ databases">
        <title>Sequencing the genomes of 1000 actinobacteria strains.</title>
        <authorList>
            <person name="Klenk H.-P."/>
        </authorList>
    </citation>
    <scope>NUCLEOTIDE SEQUENCE [LARGE SCALE GENOMIC DNA]</scope>
    <source>
        <strain evidence="8 9">DSM 43582</strain>
    </source>
</reference>
<dbReference type="GO" id="GO:0005886">
    <property type="term" value="C:plasma membrane"/>
    <property type="evidence" value="ECO:0007669"/>
    <property type="project" value="UniProtKB-SubCell"/>
</dbReference>
<dbReference type="Pfam" id="PF07690">
    <property type="entry name" value="MFS_1"/>
    <property type="match status" value="1"/>
</dbReference>
<evidence type="ECO:0000256" key="2">
    <source>
        <dbReference type="ARBA" id="ARBA00022448"/>
    </source>
</evidence>
<feature type="transmembrane region" description="Helical" evidence="6">
    <location>
        <begin position="309"/>
        <end position="328"/>
    </location>
</feature>
<dbReference type="SUPFAM" id="SSF103473">
    <property type="entry name" value="MFS general substrate transporter"/>
    <property type="match status" value="1"/>
</dbReference>
<dbReference type="InterPro" id="IPR011701">
    <property type="entry name" value="MFS"/>
</dbReference>
<accession>A0A7W9PHM9</accession>
<proteinExistence type="predicted"/>
<keyword evidence="3 6" id="KW-0812">Transmembrane</keyword>
<feature type="transmembrane region" description="Helical" evidence="6">
    <location>
        <begin position="403"/>
        <end position="423"/>
    </location>
</feature>
<keyword evidence="5 6" id="KW-0472">Membrane</keyword>
<dbReference type="RefSeq" id="WP_040748779.1">
    <property type="nucleotide sequence ID" value="NZ_JACHIT010000002.1"/>
</dbReference>
<dbReference type="Gene3D" id="1.20.1720.10">
    <property type="entry name" value="Multidrug resistance protein D"/>
    <property type="match status" value="1"/>
</dbReference>
<evidence type="ECO:0000313" key="9">
    <source>
        <dbReference type="Proteomes" id="UP000540412"/>
    </source>
</evidence>
<dbReference type="InterPro" id="IPR020846">
    <property type="entry name" value="MFS_dom"/>
</dbReference>